<keyword evidence="2" id="KW-1185">Reference proteome</keyword>
<dbReference type="AlphaFoldDB" id="A0AAD4CKI8"/>
<evidence type="ECO:0000313" key="1">
    <source>
        <dbReference type="EMBL" id="KAF9888210.1"/>
    </source>
</evidence>
<dbReference type="EMBL" id="VCAU01000050">
    <property type="protein sequence ID" value="KAF9888210.1"/>
    <property type="molecule type" value="Genomic_DNA"/>
</dbReference>
<comment type="caution">
    <text evidence="1">The sequence shown here is derived from an EMBL/GenBank/DDBJ whole genome shotgun (WGS) entry which is preliminary data.</text>
</comment>
<organism evidence="1 2">
    <name type="scientific">Aspergillus nanangensis</name>
    <dbReference type="NCBI Taxonomy" id="2582783"/>
    <lineage>
        <taxon>Eukaryota</taxon>
        <taxon>Fungi</taxon>
        <taxon>Dikarya</taxon>
        <taxon>Ascomycota</taxon>
        <taxon>Pezizomycotina</taxon>
        <taxon>Eurotiomycetes</taxon>
        <taxon>Eurotiomycetidae</taxon>
        <taxon>Eurotiales</taxon>
        <taxon>Aspergillaceae</taxon>
        <taxon>Aspergillus</taxon>
        <taxon>Aspergillus subgen. Circumdati</taxon>
    </lineage>
</organism>
<reference evidence="1" key="1">
    <citation type="journal article" date="2019" name="Beilstein J. Org. Chem.">
        <title>Nanangenines: drimane sesquiterpenoids as the dominant metabolite cohort of a novel Australian fungus, Aspergillus nanangensis.</title>
        <authorList>
            <person name="Lacey H.J."/>
            <person name="Gilchrist C.L.M."/>
            <person name="Crombie A."/>
            <person name="Kalaitzis J.A."/>
            <person name="Vuong D."/>
            <person name="Rutledge P.J."/>
            <person name="Turner P."/>
            <person name="Pitt J.I."/>
            <person name="Lacey E."/>
            <person name="Chooi Y.H."/>
            <person name="Piggott A.M."/>
        </authorList>
    </citation>
    <scope>NUCLEOTIDE SEQUENCE</scope>
    <source>
        <strain evidence="1">MST-FP2251</strain>
    </source>
</reference>
<dbReference type="Gene3D" id="3.30.70.100">
    <property type="match status" value="1"/>
</dbReference>
<evidence type="ECO:0000313" key="2">
    <source>
        <dbReference type="Proteomes" id="UP001194746"/>
    </source>
</evidence>
<gene>
    <name evidence="1" type="ORF">FE257_009205</name>
</gene>
<accession>A0AAD4CKI8</accession>
<protein>
    <submittedName>
        <fullName evidence="1">Uncharacterized protein</fullName>
    </submittedName>
</protein>
<name>A0AAD4CKI8_ASPNN</name>
<sequence length="224" mass="24720">MSSVTEFIHFHPKCSVKPEDPQNDEGQHLLQHFKNTKHQSGYISSAWGRAKEDENTIVWVVDWKDVHAGTQPSLLAPYLAPDTKVTVIFSTINPPISKTQTFTLNPVTELCALPFPSSLSPEEHRSLCERLANFRTALTENLPAGSQPTSWAMGQLERPGTLPHENSPSGQAMVHLLAVGWPSVDAHIAIKQTKEFTDSIAPIREKMLPPVAGLGMKHVSFQSV</sequence>
<proteinExistence type="predicted"/>
<dbReference type="Proteomes" id="UP001194746">
    <property type="component" value="Unassembled WGS sequence"/>
</dbReference>
<reference evidence="1" key="2">
    <citation type="submission" date="2020-02" db="EMBL/GenBank/DDBJ databases">
        <authorList>
            <person name="Gilchrist C.L.M."/>
            <person name="Chooi Y.-H."/>
        </authorList>
    </citation>
    <scope>NUCLEOTIDE SEQUENCE</scope>
    <source>
        <strain evidence="1">MST-FP2251</strain>
    </source>
</reference>